<dbReference type="Gene3D" id="2.70.98.40">
    <property type="entry name" value="Glycoside hydrolase, family 65, N-terminal domain"/>
    <property type="match status" value="1"/>
</dbReference>
<keyword evidence="7" id="KW-0808">Transferase</keyword>
<dbReference type="Proteomes" id="UP000050949">
    <property type="component" value="Unassembled WGS sequence"/>
</dbReference>
<feature type="domain" description="Glycoside hydrolase family 65 central catalytic" evidence="4">
    <location>
        <begin position="322"/>
        <end position="683"/>
    </location>
</feature>
<dbReference type="OrthoDB" id="9758855at2"/>
<dbReference type="InterPro" id="IPR005194">
    <property type="entry name" value="Glyco_hydro_65_C"/>
</dbReference>
<feature type="domain" description="Glycoside hydrolase family 65 C-terminal" evidence="5">
    <location>
        <begin position="693"/>
        <end position="750"/>
    </location>
</feature>
<name>A0A0R1XII3_9LACO</name>
<dbReference type="Gene3D" id="2.60.420.10">
    <property type="entry name" value="Maltose phosphorylase, domain 3"/>
    <property type="match status" value="1"/>
</dbReference>
<evidence type="ECO:0000313" key="7">
    <source>
        <dbReference type="EMBL" id="KRM27673.1"/>
    </source>
</evidence>
<evidence type="ECO:0000259" key="6">
    <source>
        <dbReference type="Pfam" id="PF03636"/>
    </source>
</evidence>
<evidence type="ECO:0000259" key="4">
    <source>
        <dbReference type="Pfam" id="PF03632"/>
    </source>
</evidence>
<dbReference type="InterPro" id="IPR037018">
    <property type="entry name" value="GH65_N"/>
</dbReference>
<evidence type="ECO:0000256" key="2">
    <source>
        <dbReference type="PIRSR" id="PIRSR036289-50"/>
    </source>
</evidence>
<dbReference type="GO" id="GO:0004553">
    <property type="term" value="F:hydrolase activity, hydrolyzing O-glycosyl compounds"/>
    <property type="evidence" value="ECO:0007669"/>
    <property type="project" value="TreeGrafter"/>
</dbReference>
<evidence type="ECO:0000313" key="8">
    <source>
        <dbReference type="Proteomes" id="UP000050949"/>
    </source>
</evidence>
<dbReference type="GO" id="GO:0030246">
    <property type="term" value="F:carbohydrate binding"/>
    <property type="evidence" value="ECO:0007669"/>
    <property type="project" value="InterPro"/>
</dbReference>
<dbReference type="RefSeq" id="WP_035439906.1">
    <property type="nucleotide sequence ID" value="NZ_AUEH01000008.1"/>
</dbReference>
<feature type="active site" description="Proton donor" evidence="2">
    <location>
        <position position="485"/>
    </location>
</feature>
<dbReference type="InterPro" id="IPR011013">
    <property type="entry name" value="Gal_mutarotase_sf_dom"/>
</dbReference>
<comment type="similarity">
    <text evidence="1">Belongs to the glycosyl hydrolase 65 family.</text>
</comment>
<dbReference type="Pfam" id="PF03633">
    <property type="entry name" value="Glyco_hydro_65C"/>
    <property type="match status" value="1"/>
</dbReference>
<dbReference type="Pfam" id="PF03636">
    <property type="entry name" value="Glyco_hydro_65N"/>
    <property type="match status" value="1"/>
</dbReference>
<dbReference type="eggNOG" id="COG1554">
    <property type="taxonomic scope" value="Bacteria"/>
</dbReference>
<dbReference type="Pfam" id="PF03632">
    <property type="entry name" value="Glyco_hydro_65m"/>
    <property type="match status" value="1"/>
</dbReference>
<dbReference type="InterPro" id="IPR005196">
    <property type="entry name" value="Glyco_hydro_65_N"/>
</dbReference>
<evidence type="ECO:0000259" key="5">
    <source>
        <dbReference type="Pfam" id="PF03633"/>
    </source>
</evidence>
<evidence type="ECO:0000256" key="3">
    <source>
        <dbReference type="PIRSR" id="PIRSR036289-51"/>
    </source>
</evidence>
<feature type="binding site" evidence="3">
    <location>
        <begin position="357"/>
        <end position="358"/>
    </location>
    <ligand>
        <name>substrate</name>
    </ligand>
</feature>
<dbReference type="GO" id="GO:0005975">
    <property type="term" value="P:carbohydrate metabolic process"/>
    <property type="evidence" value="ECO:0007669"/>
    <property type="project" value="InterPro"/>
</dbReference>
<proteinExistence type="inferred from homology"/>
<comment type="caution">
    <text evidence="7">The sequence shown here is derived from an EMBL/GenBank/DDBJ whole genome shotgun (WGS) entry which is preliminary data.</text>
</comment>
<gene>
    <name evidence="7" type="ORF">FC91_GL002431</name>
</gene>
<reference evidence="7 8" key="1">
    <citation type="journal article" date="2015" name="Genome Announc.">
        <title>Expanding the biotechnology potential of lactobacilli through comparative genomics of 213 strains and associated genera.</title>
        <authorList>
            <person name="Sun Z."/>
            <person name="Harris H.M."/>
            <person name="McCann A."/>
            <person name="Guo C."/>
            <person name="Argimon S."/>
            <person name="Zhang W."/>
            <person name="Yang X."/>
            <person name="Jeffery I.B."/>
            <person name="Cooney J.C."/>
            <person name="Kagawa T.F."/>
            <person name="Liu W."/>
            <person name="Song Y."/>
            <person name="Salvetti E."/>
            <person name="Wrobel A."/>
            <person name="Rasinkangas P."/>
            <person name="Parkhill J."/>
            <person name="Rea M.C."/>
            <person name="O'Sullivan O."/>
            <person name="Ritari J."/>
            <person name="Douillard F.P."/>
            <person name="Paul Ross R."/>
            <person name="Yang R."/>
            <person name="Briner A.E."/>
            <person name="Felis G.E."/>
            <person name="de Vos W.M."/>
            <person name="Barrangou R."/>
            <person name="Klaenhammer T.R."/>
            <person name="Caufield P.W."/>
            <person name="Cui Y."/>
            <person name="Zhang H."/>
            <person name="O'Toole P.W."/>
        </authorList>
    </citation>
    <scope>NUCLEOTIDE SEQUENCE [LARGE SCALE GENOMIC DNA]</scope>
    <source>
        <strain evidence="7 8">DSM 16991</strain>
    </source>
</reference>
<organism evidence="7 8">
    <name type="scientific">Schleiferilactobacillus harbinensis DSM 16991</name>
    <dbReference type="NCBI Taxonomy" id="1122147"/>
    <lineage>
        <taxon>Bacteria</taxon>
        <taxon>Bacillati</taxon>
        <taxon>Bacillota</taxon>
        <taxon>Bacilli</taxon>
        <taxon>Lactobacillales</taxon>
        <taxon>Lactobacillaceae</taxon>
        <taxon>Schleiferilactobacillus</taxon>
    </lineage>
</organism>
<dbReference type="InterPro" id="IPR008928">
    <property type="entry name" value="6-hairpin_glycosidase_sf"/>
</dbReference>
<dbReference type="SUPFAM" id="SSF74650">
    <property type="entry name" value="Galactose mutarotase-like"/>
    <property type="match status" value="1"/>
</dbReference>
<dbReference type="PANTHER" id="PTHR11051">
    <property type="entry name" value="GLYCOSYL HYDROLASE-RELATED"/>
    <property type="match status" value="1"/>
</dbReference>
<dbReference type="PANTHER" id="PTHR11051:SF14">
    <property type="entry name" value="MALTOSE PHOSPHORYLASE"/>
    <property type="match status" value="1"/>
</dbReference>
<feature type="domain" description="Glycoside hydrolase family 65 N-terminal" evidence="6">
    <location>
        <begin position="18"/>
        <end position="261"/>
    </location>
</feature>
<evidence type="ECO:0000256" key="1">
    <source>
        <dbReference type="ARBA" id="ARBA00006768"/>
    </source>
</evidence>
<protein>
    <submittedName>
        <fullName evidence="7">Glycosyl transferase, family 65</fullName>
    </submittedName>
</protein>
<dbReference type="PIRSF" id="PIRSF036289">
    <property type="entry name" value="Glycosyl_hydrolase_malt_phosph"/>
    <property type="match status" value="1"/>
</dbReference>
<dbReference type="PATRIC" id="fig|1122147.4.peg.2510"/>
<dbReference type="InterPro" id="IPR005195">
    <property type="entry name" value="Glyco_hydro_65_M"/>
</dbReference>
<dbReference type="SUPFAM" id="SSF48208">
    <property type="entry name" value="Six-hairpin glycosidases"/>
    <property type="match status" value="1"/>
</dbReference>
<feature type="binding site" evidence="3">
    <location>
        <begin position="596"/>
        <end position="597"/>
    </location>
    <ligand>
        <name>substrate</name>
    </ligand>
</feature>
<sequence length="774" mass="88546">MAKIADQYFTVDPWQVQEEGFDPNHARVAESIFSIANEYSGVRGYFEEGYSGDHLLGSYFNGVYENNPEDHSIIYAGISRQGHFMVNATDWLFTRIKVDDEQLDLATSDVDRFSRVLDFRNGVLERQFVWRTRTGKELQCTFSRFVSMTEAASCYQRITLTPLNFAGEINITSGLDFDTRHGNSEKSFWRMTKQENQGNSFAGLGQTIHTNKRICSRATILGLPVEDGKPIIDRNRFVGTQYNVTCEAGQTLALTKLVTNTVERDPAVADAQLWSQNETAHAAQVAMGWDAALAKQKQFWQAFWAAHDIEIDGDPQNQQGIRYCMFEMAQTYHGEDPANNIGAKGLTGEAYGGLAFWDTETMCLPFYLFNDIQAAKNLLEFRYRTLPQAKERAEMVDCRGASYPISTINGHESTAMWQHANTQLQPSTAVAYAIWHYGHLTDDHDFLYTHGIEMLVEISRFLYSRGDWSQVTHQFSFYGVMGPDEFQVMANHNAYTNYMARETFRYTIQLLSGMRENVPALAEQVVQKTGVSADELTAWQKASDHMVFLGDNNGMIEQQAGFYDLPHVDIDQIPVSDFPLYDHWSYDRLFRNDMIKQPDVLMLQFLYNHQFTERSKRLNYEYYEPRTIHESSLSPSVHSILAEELHKFDDAYKFFQFATRMDLDNYNRNTRDGLHTTSIAAAWLNIVYGFGGLRSDGPTLTLAPSIPKQWHQYSFKITYRRANITVQVSPDSVLLSASQDIALQVYQQPMVINQTPQRVKIPKQWRTPATVPAM</sequence>
<dbReference type="Gene3D" id="1.50.10.10">
    <property type="match status" value="1"/>
</dbReference>
<dbReference type="GO" id="GO:0016757">
    <property type="term" value="F:glycosyltransferase activity"/>
    <property type="evidence" value="ECO:0007669"/>
    <property type="project" value="UniProtKB-ARBA"/>
</dbReference>
<accession>A0A0R1XII3</accession>
<dbReference type="InterPro" id="IPR017045">
    <property type="entry name" value="Malt_Pase/Glycosyl_Hdrlase"/>
</dbReference>
<dbReference type="AlphaFoldDB" id="A0A0R1XII3"/>
<dbReference type="InterPro" id="IPR012341">
    <property type="entry name" value="6hp_glycosidase-like_sf"/>
</dbReference>
<dbReference type="EMBL" id="AZFW01000044">
    <property type="protein sequence ID" value="KRM27673.1"/>
    <property type="molecule type" value="Genomic_DNA"/>
</dbReference>